<comment type="caution">
    <text evidence="16">The sequence shown here is derived from an EMBL/GenBank/DDBJ whole genome shotgun (WGS) entry which is preliminary data.</text>
</comment>
<keyword evidence="9 11" id="KW-0472">Membrane</keyword>
<evidence type="ECO:0000259" key="14">
    <source>
        <dbReference type="Pfam" id="PF00593"/>
    </source>
</evidence>
<accession>A0A328AFS6</accession>
<evidence type="ECO:0000256" key="5">
    <source>
        <dbReference type="ARBA" id="ARBA00022692"/>
    </source>
</evidence>
<evidence type="ECO:0000256" key="4">
    <source>
        <dbReference type="ARBA" id="ARBA00022496"/>
    </source>
</evidence>
<comment type="similarity">
    <text evidence="11 12">Belongs to the TonB-dependent receptor family.</text>
</comment>
<evidence type="ECO:0000313" key="16">
    <source>
        <dbReference type="EMBL" id="RAK53377.1"/>
    </source>
</evidence>
<dbReference type="PANTHER" id="PTHR32552:SF81">
    <property type="entry name" value="TONB-DEPENDENT OUTER MEMBRANE RECEPTOR"/>
    <property type="match status" value="1"/>
</dbReference>
<evidence type="ECO:0000313" key="17">
    <source>
        <dbReference type="Proteomes" id="UP000249254"/>
    </source>
</evidence>
<dbReference type="InterPro" id="IPR036942">
    <property type="entry name" value="Beta-barrel_TonB_sf"/>
</dbReference>
<evidence type="ECO:0000256" key="8">
    <source>
        <dbReference type="ARBA" id="ARBA00023077"/>
    </source>
</evidence>
<evidence type="ECO:0000259" key="15">
    <source>
        <dbReference type="Pfam" id="PF07715"/>
    </source>
</evidence>
<organism evidence="16 17">
    <name type="scientific">Phenylobacterium soli</name>
    <dbReference type="NCBI Taxonomy" id="2170551"/>
    <lineage>
        <taxon>Bacteria</taxon>
        <taxon>Pseudomonadati</taxon>
        <taxon>Pseudomonadota</taxon>
        <taxon>Alphaproteobacteria</taxon>
        <taxon>Caulobacterales</taxon>
        <taxon>Caulobacteraceae</taxon>
        <taxon>Phenylobacterium</taxon>
    </lineage>
</organism>
<dbReference type="Gene3D" id="2.40.170.20">
    <property type="entry name" value="TonB-dependent receptor, beta-barrel domain"/>
    <property type="match status" value="1"/>
</dbReference>
<dbReference type="Pfam" id="PF07715">
    <property type="entry name" value="Plug"/>
    <property type="match status" value="1"/>
</dbReference>
<evidence type="ECO:0000256" key="11">
    <source>
        <dbReference type="PROSITE-ProRule" id="PRU01360"/>
    </source>
</evidence>
<keyword evidence="3 11" id="KW-1134">Transmembrane beta strand</keyword>
<evidence type="ECO:0000256" key="12">
    <source>
        <dbReference type="RuleBase" id="RU003357"/>
    </source>
</evidence>
<dbReference type="EMBL" id="QFYQ01000001">
    <property type="protein sequence ID" value="RAK53377.1"/>
    <property type="molecule type" value="Genomic_DNA"/>
</dbReference>
<dbReference type="Pfam" id="PF00593">
    <property type="entry name" value="TonB_dep_Rec_b-barrel"/>
    <property type="match status" value="1"/>
</dbReference>
<keyword evidence="7" id="KW-0406">Ion transport</keyword>
<dbReference type="RefSeq" id="WP_111527129.1">
    <property type="nucleotide sequence ID" value="NZ_JBHRSG010000001.1"/>
</dbReference>
<protein>
    <submittedName>
        <fullName evidence="16">TonB-dependent receptor</fullName>
    </submittedName>
</protein>
<dbReference type="InterPro" id="IPR012910">
    <property type="entry name" value="Plug_dom"/>
</dbReference>
<evidence type="ECO:0000256" key="10">
    <source>
        <dbReference type="ARBA" id="ARBA00023237"/>
    </source>
</evidence>
<proteinExistence type="inferred from homology"/>
<evidence type="ECO:0000256" key="6">
    <source>
        <dbReference type="ARBA" id="ARBA00023004"/>
    </source>
</evidence>
<gene>
    <name evidence="16" type="ORF">DJ017_01955</name>
</gene>
<evidence type="ECO:0000256" key="1">
    <source>
        <dbReference type="ARBA" id="ARBA00004571"/>
    </source>
</evidence>
<evidence type="ECO:0000256" key="2">
    <source>
        <dbReference type="ARBA" id="ARBA00022448"/>
    </source>
</evidence>
<keyword evidence="13" id="KW-0732">Signal</keyword>
<dbReference type="InterPro" id="IPR039426">
    <property type="entry name" value="TonB-dep_rcpt-like"/>
</dbReference>
<evidence type="ECO:0000256" key="9">
    <source>
        <dbReference type="ARBA" id="ARBA00023136"/>
    </source>
</evidence>
<keyword evidence="4" id="KW-0410">Iron transport</keyword>
<sequence>MTIETKRPLAAKATSLAAGLLATTMLTAAAAPAFAQGAASSGGGAQLEELVVTAQKREENLQSVPASIQALSTQALDQRVVKGLEDYVKFLPSVSFKTAGPGFTSVYMRGVASGENGNHSGPRPSVGVYLDEMPVTTITGPVEPVIYDIARVEVLAGPQGTLYGASSQAGTIRIITNKPSTTGFAAGYDLDVNSVAPHGDLGYTAEGYVNQPLSDRAAIRLVGWYEHDGGYIDNVHTTRTYPVSGITLDNKARAENSYNDIDIVGARAALKLDLNENWTVTPGVMAQKAEQNGLNAYDPHLGDLNVGHFLPDTATDKWVMASLTVQGKIANLDATYAGAYMKRHVDTQSDYSDYSYFYDQAPYYYGNYITDAAGNLIDPSQFVVGHDRYTKESHEFRVASPASDRFRFVAGVFYEKQQHNIEQNYLVQGLDPALSPTGHPNTLWLTKQLRTDIDEAVFGEATYDVTSKLSVTGGIRFFRADNSLKGFFGFGSGFSSGTGEAKCFGPPVVSGAPCTNLNKTTKEDGHTYKVNATYHLTDDKMVYATYSTGYRPGGINRRGTVPPYQSDYLKNYEVGWKTTWADNSLRWNGAVFLEKWEKFQFSFLGANGLTEIRNAPQAEMKGLETEVNWVPAEGLTLSGGGAYTNAKLTKQYCADITQPNCSNPAAPNGTELPITPKWKGNVTARYEWNTAYDLKAHVQGALVYEGARWTDLRVLERGIIGRMPSYTTADFTAGVERSNWRLEAYIKNAFDERGQDSRYAECATQVCGPQTYVVPIKPRLIGIRFGQSF</sequence>
<feature type="domain" description="TonB-dependent receptor plug" evidence="15">
    <location>
        <begin position="61"/>
        <end position="171"/>
    </location>
</feature>
<evidence type="ECO:0000256" key="7">
    <source>
        <dbReference type="ARBA" id="ARBA00023065"/>
    </source>
</evidence>
<keyword evidence="17" id="KW-1185">Reference proteome</keyword>
<keyword evidence="6" id="KW-0408">Iron</keyword>
<dbReference type="SUPFAM" id="SSF56935">
    <property type="entry name" value="Porins"/>
    <property type="match status" value="1"/>
</dbReference>
<dbReference type="PROSITE" id="PS52016">
    <property type="entry name" value="TONB_DEPENDENT_REC_3"/>
    <property type="match status" value="1"/>
</dbReference>
<feature type="chain" id="PRO_5016274754" evidence="13">
    <location>
        <begin position="36"/>
        <end position="789"/>
    </location>
</feature>
<keyword evidence="2 11" id="KW-0813">Transport</keyword>
<comment type="subcellular location">
    <subcellularLocation>
        <location evidence="1 11">Cell outer membrane</location>
        <topology evidence="1 11">Multi-pass membrane protein</topology>
    </subcellularLocation>
</comment>
<keyword evidence="8 12" id="KW-0798">TonB box</keyword>
<reference evidence="17" key="1">
    <citation type="submission" date="2018-05" db="EMBL/GenBank/DDBJ databases">
        <authorList>
            <person name="Li X."/>
        </authorList>
    </citation>
    <scope>NUCLEOTIDE SEQUENCE [LARGE SCALE GENOMIC DNA]</scope>
    <source>
        <strain evidence="17">LX32</strain>
    </source>
</reference>
<dbReference type="InterPro" id="IPR000531">
    <property type="entry name" value="Beta-barrel_TonB"/>
</dbReference>
<dbReference type="GO" id="GO:0009279">
    <property type="term" value="C:cell outer membrane"/>
    <property type="evidence" value="ECO:0007669"/>
    <property type="project" value="UniProtKB-SubCell"/>
</dbReference>
<evidence type="ECO:0000256" key="3">
    <source>
        <dbReference type="ARBA" id="ARBA00022452"/>
    </source>
</evidence>
<keyword evidence="16" id="KW-0675">Receptor</keyword>
<dbReference type="OrthoDB" id="9760333at2"/>
<evidence type="ECO:0000256" key="13">
    <source>
        <dbReference type="SAM" id="SignalP"/>
    </source>
</evidence>
<dbReference type="Proteomes" id="UP000249254">
    <property type="component" value="Unassembled WGS sequence"/>
</dbReference>
<feature type="domain" description="TonB-dependent receptor-like beta-barrel" evidence="14">
    <location>
        <begin position="340"/>
        <end position="748"/>
    </location>
</feature>
<keyword evidence="10 11" id="KW-0998">Cell outer membrane</keyword>
<dbReference type="GO" id="GO:0006826">
    <property type="term" value="P:iron ion transport"/>
    <property type="evidence" value="ECO:0007669"/>
    <property type="project" value="UniProtKB-KW"/>
</dbReference>
<dbReference type="AlphaFoldDB" id="A0A328AFS6"/>
<feature type="signal peptide" evidence="13">
    <location>
        <begin position="1"/>
        <end position="35"/>
    </location>
</feature>
<name>A0A328AFS6_9CAUL</name>
<dbReference type="PANTHER" id="PTHR32552">
    <property type="entry name" value="FERRICHROME IRON RECEPTOR-RELATED"/>
    <property type="match status" value="1"/>
</dbReference>
<keyword evidence="5 11" id="KW-0812">Transmembrane</keyword>